<organism evidence="8 9">
    <name type="scientific">Burkholderia ubonensis</name>
    <dbReference type="NCBI Taxonomy" id="101571"/>
    <lineage>
        <taxon>Bacteria</taxon>
        <taxon>Pseudomonadati</taxon>
        <taxon>Pseudomonadota</taxon>
        <taxon>Betaproteobacteria</taxon>
        <taxon>Burkholderiales</taxon>
        <taxon>Burkholderiaceae</taxon>
        <taxon>Burkholderia</taxon>
        <taxon>Burkholderia cepacia complex</taxon>
    </lineage>
</organism>
<evidence type="ECO:0000313" key="7">
    <source>
        <dbReference type="EMBL" id="AOK27435.1"/>
    </source>
</evidence>
<evidence type="ECO:0000256" key="6">
    <source>
        <dbReference type="SAM" id="Phobius"/>
    </source>
</evidence>
<feature type="transmembrane region" description="Helical" evidence="6">
    <location>
        <begin position="37"/>
        <end position="58"/>
    </location>
</feature>
<feature type="transmembrane region" description="Helical" evidence="6">
    <location>
        <begin position="162"/>
        <end position="181"/>
    </location>
</feature>
<dbReference type="AlphaFoldDB" id="A0A119FXM3"/>
<evidence type="ECO:0000256" key="4">
    <source>
        <dbReference type="ARBA" id="ARBA00022989"/>
    </source>
</evidence>
<dbReference type="EMBL" id="CP013447">
    <property type="protein sequence ID" value="AOK27435.1"/>
    <property type="molecule type" value="Genomic_DNA"/>
</dbReference>
<dbReference type="Proteomes" id="UP000056453">
    <property type="component" value="Unassembled WGS sequence"/>
</dbReference>
<gene>
    <name evidence="8" type="ORF">WJ96_13310</name>
    <name evidence="7" type="ORF">WK67_33445</name>
</gene>
<comment type="subcellular location">
    <subcellularLocation>
        <location evidence="1">Cell membrane</location>
        <topology evidence="1">Multi-pass membrane protein</topology>
    </subcellularLocation>
</comment>
<proteinExistence type="predicted"/>
<dbReference type="GO" id="GO:0022857">
    <property type="term" value="F:transmembrane transporter activity"/>
    <property type="evidence" value="ECO:0007669"/>
    <property type="project" value="InterPro"/>
</dbReference>
<sequence>MRADQPAFFGSLFLSRLADQMLLFLVPLVVFQTTQKATWSGIAFFVEALPRFLAFPICGALSDRMSPVRILRISQTSRALACLIGIASYLTWSGIGWLILLSAVCGALTSQGLVAREVLLPQIFPGQRFERVLSHTQLADQLGMVLGPIVAAWLLGWRNWEWAVGVAALLFTAADGLTVLWQRTTTARILPPVHTAGPFYMPFKIALTHVATLPGLARLVLLAAAENLVIGTTLSTSAAMVTGEFGQSDGFYAGLQVAGAIATVTILLLIARIEVSRVRLGIFSFSTIAIGGLCMGMANSIAIYAVGFLAVIGFDKMFNVYIRSARQAIIPPHDYGKTTGVIVLLNNATQPLAGLLVGLFSGHGRVALVVSAVSAAMAVLGAIVACASAARARSTARSIE</sequence>
<dbReference type="CDD" id="cd06173">
    <property type="entry name" value="MFS_MefA_like"/>
    <property type="match status" value="1"/>
</dbReference>
<feature type="transmembrane region" description="Helical" evidence="6">
    <location>
        <begin position="210"/>
        <end position="230"/>
    </location>
</feature>
<feature type="transmembrane region" description="Helical" evidence="6">
    <location>
        <begin position="7"/>
        <end position="31"/>
    </location>
</feature>
<evidence type="ECO:0000256" key="1">
    <source>
        <dbReference type="ARBA" id="ARBA00004651"/>
    </source>
</evidence>
<keyword evidence="3 6" id="KW-0812">Transmembrane</keyword>
<keyword evidence="9" id="KW-1185">Reference proteome</keyword>
<evidence type="ECO:0000313" key="8">
    <source>
        <dbReference type="EMBL" id="KVP94128.1"/>
    </source>
</evidence>
<dbReference type="GO" id="GO:0005886">
    <property type="term" value="C:plasma membrane"/>
    <property type="evidence" value="ECO:0007669"/>
    <property type="project" value="UniProtKB-SubCell"/>
</dbReference>
<keyword evidence="5 6" id="KW-0472">Membrane</keyword>
<dbReference type="Pfam" id="PF07690">
    <property type="entry name" value="MFS_1"/>
    <property type="match status" value="1"/>
</dbReference>
<reference evidence="8 9" key="1">
    <citation type="submission" date="2015-11" db="EMBL/GenBank/DDBJ databases">
        <title>Expanding the genomic diversity of Burkholderia species for the development of highly accurate diagnostics.</title>
        <authorList>
            <person name="Sahl J."/>
            <person name="Keim P."/>
            <person name="Wagner D."/>
        </authorList>
    </citation>
    <scope>NUCLEOTIDE SEQUENCE [LARGE SCALE GENOMIC DNA]</scope>
    <source>
        <strain evidence="8 9">MSMB1808WGS</strain>
    </source>
</reference>
<feature type="transmembrane region" description="Helical" evidence="6">
    <location>
        <begin position="282"/>
        <end position="314"/>
    </location>
</feature>
<dbReference type="EMBL" id="LPBJ01000074">
    <property type="protein sequence ID" value="KVP94128.1"/>
    <property type="molecule type" value="Genomic_DNA"/>
</dbReference>
<protein>
    <submittedName>
        <fullName evidence="8">MFS transporter</fullName>
    </submittedName>
</protein>
<keyword evidence="4 6" id="KW-1133">Transmembrane helix</keyword>
<dbReference type="RefSeq" id="WP_059954584.1">
    <property type="nucleotide sequence ID" value="NZ_CP013447.1"/>
</dbReference>
<feature type="transmembrane region" description="Helical" evidence="6">
    <location>
        <begin position="366"/>
        <end position="390"/>
    </location>
</feature>
<evidence type="ECO:0000256" key="2">
    <source>
        <dbReference type="ARBA" id="ARBA00022475"/>
    </source>
</evidence>
<dbReference type="PANTHER" id="PTHR23513">
    <property type="entry name" value="INTEGRAL MEMBRANE EFFLUX PROTEIN-RELATED"/>
    <property type="match status" value="1"/>
</dbReference>
<dbReference type="PANTHER" id="PTHR23513:SF6">
    <property type="entry name" value="MAJOR FACILITATOR SUPERFAMILY ASSOCIATED DOMAIN-CONTAINING PROTEIN"/>
    <property type="match status" value="1"/>
</dbReference>
<feature type="transmembrane region" description="Helical" evidence="6">
    <location>
        <begin position="250"/>
        <end position="270"/>
    </location>
</feature>
<dbReference type="Proteomes" id="UP000095100">
    <property type="component" value="Chromosome 2"/>
</dbReference>
<accession>A0A119FXM3</accession>
<evidence type="ECO:0000313" key="10">
    <source>
        <dbReference type="Proteomes" id="UP000095100"/>
    </source>
</evidence>
<dbReference type="InterPro" id="IPR036259">
    <property type="entry name" value="MFS_trans_sf"/>
</dbReference>
<evidence type="ECO:0000313" key="9">
    <source>
        <dbReference type="Proteomes" id="UP000056453"/>
    </source>
</evidence>
<reference evidence="7 10" key="2">
    <citation type="submission" date="2015-12" db="EMBL/GenBank/DDBJ databases">
        <title>Diversity of Burkholderia near neighbor genomes.</title>
        <authorList>
            <person name="Sahl J."/>
            <person name="Wagner D."/>
            <person name="Keim P."/>
        </authorList>
    </citation>
    <scope>NUCLEOTIDE SEQUENCE [LARGE SCALE GENOMIC DNA]</scope>
    <source>
        <strain evidence="7 10">MSMB1189WGS</strain>
    </source>
</reference>
<dbReference type="SUPFAM" id="SSF103473">
    <property type="entry name" value="MFS general substrate transporter"/>
    <property type="match status" value="1"/>
</dbReference>
<keyword evidence="2" id="KW-1003">Cell membrane</keyword>
<name>A0A119FXM3_9BURK</name>
<dbReference type="Gene3D" id="1.20.1250.20">
    <property type="entry name" value="MFS general substrate transporter like domains"/>
    <property type="match status" value="1"/>
</dbReference>
<evidence type="ECO:0000256" key="5">
    <source>
        <dbReference type="ARBA" id="ARBA00023136"/>
    </source>
</evidence>
<evidence type="ECO:0000256" key="3">
    <source>
        <dbReference type="ARBA" id="ARBA00022692"/>
    </source>
</evidence>
<dbReference type="InterPro" id="IPR011701">
    <property type="entry name" value="MFS"/>
</dbReference>